<evidence type="ECO:0000256" key="9">
    <source>
        <dbReference type="ARBA" id="ARBA00023316"/>
    </source>
</evidence>
<dbReference type="GeneID" id="93615097"/>
<dbReference type="GO" id="GO:0005576">
    <property type="term" value="C:extracellular region"/>
    <property type="evidence" value="ECO:0007669"/>
    <property type="project" value="UniProtKB-SubCell"/>
</dbReference>
<evidence type="ECO:0000256" key="8">
    <source>
        <dbReference type="ARBA" id="ARBA00023295"/>
    </source>
</evidence>
<dbReference type="GO" id="GO:0071555">
    <property type="term" value="P:cell wall organization"/>
    <property type="evidence" value="ECO:0007669"/>
    <property type="project" value="UniProtKB-KW"/>
</dbReference>
<dbReference type="PANTHER" id="PTHR31736:SF19">
    <property type="entry name" value="PECTIN LYASE SUPERFAMILY PROTEIN-RELATED"/>
    <property type="match status" value="1"/>
</dbReference>
<name>I1C4P1_RHIO9</name>
<evidence type="ECO:0000313" key="12">
    <source>
        <dbReference type="Proteomes" id="UP000009138"/>
    </source>
</evidence>
<keyword evidence="4" id="KW-0732">Signal</keyword>
<evidence type="ECO:0000256" key="2">
    <source>
        <dbReference type="ARBA" id="ARBA00008834"/>
    </source>
</evidence>
<dbReference type="InterPro" id="IPR011050">
    <property type="entry name" value="Pectin_lyase_fold/virulence"/>
</dbReference>
<dbReference type="Proteomes" id="UP000009138">
    <property type="component" value="Unassembled WGS sequence"/>
</dbReference>
<evidence type="ECO:0000256" key="10">
    <source>
        <dbReference type="RuleBase" id="RU361169"/>
    </source>
</evidence>
<dbReference type="eggNOG" id="ENOG502QPPR">
    <property type="taxonomic scope" value="Eukaryota"/>
</dbReference>
<dbReference type="SUPFAM" id="SSF51126">
    <property type="entry name" value="Pectin lyase-like"/>
    <property type="match status" value="1"/>
</dbReference>
<dbReference type="PANTHER" id="PTHR31736">
    <property type="match status" value="1"/>
</dbReference>
<evidence type="ECO:0000256" key="5">
    <source>
        <dbReference type="ARBA" id="ARBA00022801"/>
    </source>
</evidence>
<accession>I1C4P1</accession>
<dbReference type="Pfam" id="PF00295">
    <property type="entry name" value="Glyco_hydro_28"/>
    <property type="match status" value="1"/>
</dbReference>
<keyword evidence="8 10" id="KW-0326">Glycosidase</keyword>
<keyword evidence="9" id="KW-0961">Cell wall biogenesis/degradation</keyword>
<gene>
    <name evidence="11" type="ORF">RO3G_08126</name>
</gene>
<organism evidence="11 12">
    <name type="scientific">Rhizopus delemar (strain RA 99-880 / ATCC MYA-4621 / FGSC 9543 / NRRL 43880)</name>
    <name type="common">Mucormycosis agent</name>
    <name type="synonym">Rhizopus arrhizus var. delemar</name>
    <dbReference type="NCBI Taxonomy" id="246409"/>
    <lineage>
        <taxon>Eukaryota</taxon>
        <taxon>Fungi</taxon>
        <taxon>Fungi incertae sedis</taxon>
        <taxon>Mucoromycota</taxon>
        <taxon>Mucoromycotina</taxon>
        <taxon>Mucoromycetes</taxon>
        <taxon>Mucorales</taxon>
        <taxon>Mucorineae</taxon>
        <taxon>Rhizopodaceae</taxon>
        <taxon>Rhizopus</taxon>
    </lineage>
</organism>
<protein>
    <submittedName>
        <fullName evidence="11">Uncharacterized protein</fullName>
    </submittedName>
</protein>
<dbReference type="GO" id="GO:0004650">
    <property type="term" value="F:polygalacturonase activity"/>
    <property type="evidence" value="ECO:0007669"/>
    <property type="project" value="InterPro"/>
</dbReference>
<keyword evidence="3" id="KW-0964">Secreted</keyword>
<evidence type="ECO:0000256" key="6">
    <source>
        <dbReference type="ARBA" id="ARBA00023157"/>
    </source>
</evidence>
<evidence type="ECO:0000256" key="1">
    <source>
        <dbReference type="ARBA" id="ARBA00004613"/>
    </source>
</evidence>
<keyword evidence="12" id="KW-1185">Reference proteome</keyword>
<comment type="similarity">
    <text evidence="2 10">Belongs to the glycosyl hydrolase 28 family.</text>
</comment>
<dbReference type="Gene3D" id="2.160.20.10">
    <property type="entry name" value="Single-stranded right-handed beta-helix, Pectin lyase-like"/>
    <property type="match status" value="1"/>
</dbReference>
<dbReference type="AlphaFoldDB" id="I1C4P1"/>
<dbReference type="InterPro" id="IPR000743">
    <property type="entry name" value="Glyco_hydro_28"/>
</dbReference>
<dbReference type="VEuPathDB" id="FungiDB:RO3G_08126"/>
<sequence>MGNLFTVNHHSTKTKSSSCLKMVQLLSLSSSIAALLLVSLGINDVAAATCVVNPTGGDDASAIVKAFQTCKSGGTVSFPKGKNYKLNSMIEIEGLKNVKIDFQGQINLAPFDKKFKGGNAYIKIRGDNVHLSGGGTINGNGQAWYDLQDHTAPTVLRMMVTNSVFSNFKIINAPRAHMGVTNAKNLVIEGVTLNTASKSSKPPKNTDALDISSSSGIIFRNSVLNIGDDCTAINGGVTNVTLSKITCNGGHGFSVGSLGKGGKDDSVRTVRVLDSVCNNCQNGVRVKTWPGGKGSVSDVLYRNVQLNNVENPVIVTTHYCDKNQMSYCTKNADSSLSISGVTFDTITGSVTGKKPIVSIDCSKKTPCSGFTLKNVNIKKASNTPKNVCNNLNGSNKISYCSA</sequence>
<dbReference type="GO" id="GO:0005975">
    <property type="term" value="P:carbohydrate metabolic process"/>
    <property type="evidence" value="ECO:0007669"/>
    <property type="project" value="InterPro"/>
</dbReference>
<keyword evidence="5 10" id="KW-0378">Hydrolase</keyword>
<dbReference type="OrthoDB" id="187139at2759"/>
<dbReference type="GO" id="GO:0046576">
    <property type="term" value="F:rhamnogalacturonan alpha-L-rhamnopyranosyl-(1-&gt;4)-alpha-D-galactopyranosyluronide lyase activity"/>
    <property type="evidence" value="ECO:0007669"/>
    <property type="project" value="UniProtKB-ARBA"/>
</dbReference>
<comment type="subcellular location">
    <subcellularLocation>
        <location evidence="1">Secreted</location>
    </subcellularLocation>
</comment>
<dbReference type="OMA" id="NGRGWGW"/>
<dbReference type="InterPro" id="IPR012334">
    <property type="entry name" value="Pectin_lyas_fold"/>
</dbReference>
<dbReference type="EMBL" id="CH476737">
    <property type="protein sequence ID" value="EIE83421.1"/>
    <property type="molecule type" value="Genomic_DNA"/>
</dbReference>
<evidence type="ECO:0000256" key="3">
    <source>
        <dbReference type="ARBA" id="ARBA00022525"/>
    </source>
</evidence>
<dbReference type="InParanoid" id="I1C4P1"/>
<reference evidence="11 12" key="1">
    <citation type="journal article" date="2009" name="PLoS Genet.">
        <title>Genomic analysis of the basal lineage fungus Rhizopus oryzae reveals a whole-genome duplication.</title>
        <authorList>
            <person name="Ma L.-J."/>
            <person name="Ibrahim A.S."/>
            <person name="Skory C."/>
            <person name="Grabherr M.G."/>
            <person name="Burger G."/>
            <person name="Butler M."/>
            <person name="Elias M."/>
            <person name="Idnurm A."/>
            <person name="Lang B.F."/>
            <person name="Sone T."/>
            <person name="Abe A."/>
            <person name="Calvo S.E."/>
            <person name="Corrochano L.M."/>
            <person name="Engels R."/>
            <person name="Fu J."/>
            <person name="Hansberg W."/>
            <person name="Kim J.-M."/>
            <person name="Kodira C.D."/>
            <person name="Koehrsen M.J."/>
            <person name="Liu B."/>
            <person name="Miranda-Saavedra D."/>
            <person name="O'Leary S."/>
            <person name="Ortiz-Castellanos L."/>
            <person name="Poulter R."/>
            <person name="Rodriguez-Romero J."/>
            <person name="Ruiz-Herrera J."/>
            <person name="Shen Y.-Q."/>
            <person name="Zeng Q."/>
            <person name="Galagan J."/>
            <person name="Birren B.W."/>
            <person name="Cuomo C.A."/>
            <person name="Wickes B.L."/>
        </authorList>
    </citation>
    <scope>NUCLEOTIDE SEQUENCE [LARGE SCALE GENOMIC DNA]</scope>
    <source>
        <strain evidence="12">RA 99-880 / ATCC MYA-4621 / FGSC 9543 / NRRL 43880</strain>
    </source>
</reference>
<keyword evidence="7" id="KW-0325">Glycoprotein</keyword>
<keyword evidence="6" id="KW-1015">Disulfide bond</keyword>
<dbReference type="STRING" id="246409.I1C4P1"/>
<evidence type="ECO:0000313" key="11">
    <source>
        <dbReference type="EMBL" id="EIE83421.1"/>
    </source>
</evidence>
<evidence type="ECO:0000256" key="4">
    <source>
        <dbReference type="ARBA" id="ARBA00022729"/>
    </source>
</evidence>
<proteinExistence type="inferred from homology"/>
<evidence type="ECO:0000256" key="7">
    <source>
        <dbReference type="ARBA" id="ARBA00023180"/>
    </source>
</evidence>
<dbReference type="RefSeq" id="XP_067518817.1">
    <property type="nucleotide sequence ID" value="XM_067662716.1"/>
</dbReference>